<feature type="region of interest" description="Disordered" evidence="1">
    <location>
        <begin position="67"/>
        <end position="86"/>
    </location>
</feature>
<keyword evidence="3" id="KW-1185">Reference proteome</keyword>
<sequence>MAPNNNKRPGSAMTNTPSSSEPPRKRQRVSIPPARPTRTQPARRARTQQSDREAAWQRAVHLILRFQAHPRETSPEPPPDTSSARPSIVLHHNVRPQWQHLPFEKPEQISLKVAINAHENESDIIYYAPQSATQNQTPPWMRDTAVYLQMPHRAAVATRTEVDGLKTHLMLFGVDMEDALKHKARYQSLKVLGEDSSTVDWYFSLMGMWGRNSEAMLLIKNPFDKSQHEFHVPTVMDLEAHRVRNLLEMIKDDFKKKSGLSVPEVQDIFFKRTKIMIVSCCPTANTPTDEATREFEQSVHHKWVEQIQFPKENVRFLNRAEACARYHGSNQLRAQLALASKTDNPAQYFAKNFHRTAIVVLDVDACFTGVNTTLVEAQHGRCSVKAGARSVNSDQGRIGLKKPARDMLERVHGRVIGAAASESHKTYEEVLGGMVDDFGMALDFFEANSNDMVLLFREGISLTTHQGCSTAVAREVVVSRADVEAVVKSWLVPVVALAKEQLLALDRAFVACGRQNIKLQVLMTGFWTQSPCIPRVFVAALRTEGLPPTVPVMVDRTIDNSASAALGGLWSMTTNSEGCWEDEVTKQVPAQATSGSS</sequence>
<dbReference type="AlphaFoldDB" id="A0A0D2CWR1"/>
<evidence type="ECO:0000313" key="2">
    <source>
        <dbReference type="EMBL" id="KIW69611.1"/>
    </source>
</evidence>
<feature type="region of interest" description="Disordered" evidence="1">
    <location>
        <begin position="1"/>
        <end position="54"/>
    </location>
</feature>
<protein>
    <submittedName>
        <fullName evidence="2">Uncharacterized protein</fullName>
    </submittedName>
</protein>
<evidence type="ECO:0000256" key="1">
    <source>
        <dbReference type="SAM" id="MobiDB-lite"/>
    </source>
</evidence>
<organism evidence="2 3">
    <name type="scientific">Phialophora macrospora</name>
    <dbReference type="NCBI Taxonomy" id="1851006"/>
    <lineage>
        <taxon>Eukaryota</taxon>
        <taxon>Fungi</taxon>
        <taxon>Dikarya</taxon>
        <taxon>Ascomycota</taxon>
        <taxon>Pezizomycotina</taxon>
        <taxon>Eurotiomycetes</taxon>
        <taxon>Chaetothyriomycetidae</taxon>
        <taxon>Chaetothyriales</taxon>
        <taxon>Herpotrichiellaceae</taxon>
        <taxon>Phialophora</taxon>
    </lineage>
</organism>
<reference evidence="2 3" key="1">
    <citation type="submission" date="2015-01" db="EMBL/GenBank/DDBJ databases">
        <title>The Genome Sequence of Capronia semiimmersa CBS27337.</title>
        <authorList>
            <consortium name="The Broad Institute Genomics Platform"/>
            <person name="Cuomo C."/>
            <person name="de Hoog S."/>
            <person name="Gorbushina A."/>
            <person name="Stielow B."/>
            <person name="Teixiera M."/>
            <person name="Abouelleil A."/>
            <person name="Chapman S.B."/>
            <person name="Priest M."/>
            <person name="Young S.K."/>
            <person name="Wortman J."/>
            <person name="Nusbaum C."/>
            <person name="Birren B."/>
        </authorList>
    </citation>
    <scope>NUCLEOTIDE SEQUENCE [LARGE SCALE GENOMIC DNA]</scope>
    <source>
        <strain evidence="2 3">CBS 27337</strain>
    </source>
</reference>
<gene>
    <name evidence="2" type="ORF">PV04_05480</name>
</gene>
<evidence type="ECO:0000313" key="3">
    <source>
        <dbReference type="Proteomes" id="UP000054266"/>
    </source>
</evidence>
<feature type="compositionally biased region" description="Polar residues" evidence="1">
    <location>
        <begin position="1"/>
        <end position="21"/>
    </location>
</feature>
<dbReference type="HOGENOM" id="CLU_474866_0_0_1"/>
<dbReference type="EMBL" id="KN846958">
    <property type="protein sequence ID" value="KIW69611.1"/>
    <property type="molecule type" value="Genomic_DNA"/>
</dbReference>
<name>A0A0D2CWR1_9EURO</name>
<dbReference type="Proteomes" id="UP000054266">
    <property type="component" value="Unassembled WGS sequence"/>
</dbReference>
<proteinExistence type="predicted"/>
<accession>A0A0D2CWR1</accession>